<evidence type="ECO:0000313" key="2">
    <source>
        <dbReference type="EMBL" id="KAF9413253.1"/>
    </source>
</evidence>
<keyword evidence="3" id="KW-1185">Reference proteome</keyword>
<name>A0A835GF10_SPOEX</name>
<sequence>MCNSSFVFILCIVSVLANQDFKLLDSIKQEQPCLTMGGVCTIAGDCPAGHLVEERGLCPTQQKRGIECCLGLSVKETRCSKRGGECFPGRDACNDIVRYSEATDCPKDTTCCILVRRKK</sequence>
<accession>A0A835GF10</accession>
<protein>
    <recommendedName>
        <fullName evidence="4">Carboxypeptidase inhibitor</fullName>
    </recommendedName>
</protein>
<evidence type="ECO:0008006" key="4">
    <source>
        <dbReference type="Google" id="ProtNLM"/>
    </source>
</evidence>
<organism evidence="2 3">
    <name type="scientific">Spodoptera exigua</name>
    <name type="common">Beet armyworm</name>
    <name type="synonym">Noctua fulgens</name>
    <dbReference type="NCBI Taxonomy" id="7107"/>
    <lineage>
        <taxon>Eukaryota</taxon>
        <taxon>Metazoa</taxon>
        <taxon>Ecdysozoa</taxon>
        <taxon>Arthropoda</taxon>
        <taxon>Hexapoda</taxon>
        <taxon>Insecta</taxon>
        <taxon>Pterygota</taxon>
        <taxon>Neoptera</taxon>
        <taxon>Endopterygota</taxon>
        <taxon>Lepidoptera</taxon>
        <taxon>Glossata</taxon>
        <taxon>Ditrysia</taxon>
        <taxon>Noctuoidea</taxon>
        <taxon>Noctuidae</taxon>
        <taxon>Amphipyrinae</taxon>
        <taxon>Spodoptera</taxon>
    </lineage>
</organism>
<dbReference type="EMBL" id="JACKWZ010000166">
    <property type="protein sequence ID" value="KAF9413253.1"/>
    <property type="molecule type" value="Genomic_DNA"/>
</dbReference>
<dbReference type="InterPro" id="IPR023355">
    <property type="entry name" value="Myo_ane_neurotoxin_sf"/>
</dbReference>
<feature type="signal peptide" evidence="1">
    <location>
        <begin position="1"/>
        <end position="17"/>
    </location>
</feature>
<evidence type="ECO:0000256" key="1">
    <source>
        <dbReference type="SAM" id="SignalP"/>
    </source>
</evidence>
<dbReference type="Gene3D" id="2.20.20.10">
    <property type="entry name" value="Anthopleurin-A"/>
    <property type="match status" value="1"/>
</dbReference>
<gene>
    <name evidence="2" type="ORF">HW555_008475</name>
</gene>
<keyword evidence="1" id="KW-0732">Signal</keyword>
<proteinExistence type="predicted"/>
<reference evidence="2" key="1">
    <citation type="submission" date="2020-08" db="EMBL/GenBank/DDBJ databases">
        <title>Spodoptera exigua strain:BAW_Kor-Di-RS1 Genome sequencing and assembly.</title>
        <authorList>
            <person name="Kim J."/>
            <person name="Nam H.Y."/>
            <person name="Kwon M."/>
            <person name="Choi J.H."/>
            <person name="Cho S.R."/>
            <person name="Kim G.-H."/>
        </authorList>
    </citation>
    <scope>NUCLEOTIDE SEQUENCE</scope>
    <source>
        <strain evidence="2">BAW_Kor-Di-RS1</strain>
        <tissue evidence="2">Whole-body</tissue>
    </source>
</reference>
<comment type="caution">
    <text evidence="2">The sequence shown here is derived from an EMBL/GenBank/DDBJ whole genome shotgun (WGS) entry which is preliminary data.</text>
</comment>
<evidence type="ECO:0000313" key="3">
    <source>
        <dbReference type="Proteomes" id="UP000648187"/>
    </source>
</evidence>
<dbReference type="Proteomes" id="UP000648187">
    <property type="component" value="Unassembled WGS sequence"/>
</dbReference>
<feature type="chain" id="PRO_5032277253" description="Carboxypeptidase inhibitor" evidence="1">
    <location>
        <begin position="18"/>
        <end position="119"/>
    </location>
</feature>
<dbReference type="AlphaFoldDB" id="A0A835GF10"/>